<dbReference type="InterPro" id="IPR000836">
    <property type="entry name" value="PRTase_dom"/>
</dbReference>
<feature type="domain" description="Phosphoribosyltransferase" evidence="2">
    <location>
        <begin position="138"/>
        <end position="230"/>
    </location>
</feature>
<dbReference type="Gene3D" id="3.40.50.2020">
    <property type="match status" value="1"/>
</dbReference>
<dbReference type="Proteomes" id="UP000322658">
    <property type="component" value="Unassembled WGS sequence"/>
</dbReference>
<name>A0A5B3GSQ5_9BACT</name>
<evidence type="ECO:0000259" key="2">
    <source>
        <dbReference type="Pfam" id="PF00156"/>
    </source>
</evidence>
<evidence type="ECO:0000313" key="4">
    <source>
        <dbReference type="EMBL" id="KAA2376788.1"/>
    </source>
</evidence>
<dbReference type="PANTHER" id="PTHR47505">
    <property type="entry name" value="DNA UTILIZATION PROTEIN YHGH"/>
    <property type="match status" value="1"/>
</dbReference>
<dbReference type="EMBL" id="VVXJ01000007">
    <property type="protein sequence ID" value="KAA2376788.1"/>
    <property type="molecule type" value="Genomic_DNA"/>
</dbReference>
<organism evidence="4 5">
    <name type="scientific">Alistipes shahii</name>
    <dbReference type="NCBI Taxonomy" id="328814"/>
    <lineage>
        <taxon>Bacteria</taxon>
        <taxon>Pseudomonadati</taxon>
        <taxon>Bacteroidota</taxon>
        <taxon>Bacteroidia</taxon>
        <taxon>Bacteroidales</taxon>
        <taxon>Rikenellaceae</taxon>
        <taxon>Alistipes</taxon>
    </lineage>
</organism>
<dbReference type="PANTHER" id="PTHR47505:SF1">
    <property type="entry name" value="DNA UTILIZATION PROTEIN YHGH"/>
    <property type="match status" value="1"/>
</dbReference>
<comment type="caution">
    <text evidence="4">The sequence shown here is derived from an EMBL/GenBank/DDBJ whole genome shotgun (WGS) entry which is preliminary data.</text>
</comment>
<dbReference type="InterPro" id="IPR029057">
    <property type="entry name" value="PRTase-like"/>
</dbReference>
<reference evidence="4 5" key="1">
    <citation type="journal article" date="2019" name="Nat. Med.">
        <title>A library of human gut bacterial isolates paired with longitudinal multiomics data enables mechanistic microbiome research.</title>
        <authorList>
            <person name="Poyet M."/>
            <person name="Groussin M."/>
            <person name="Gibbons S.M."/>
            <person name="Avila-Pacheco J."/>
            <person name="Jiang X."/>
            <person name="Kearney S.M."/>
            <person name="Perrotta A.R."/>
            <person name="Berdy B."/>
            <person name="Zhao S."/>
            <person name="Lieberman T.D."/>
            <person name="Swanson P.K."/>
            <person name="Smith M."/>
            <person name="Roesemann S."/>
            <person name="Alexander J.E."/>
            <person name="Rich S.A."/>
            <person name="Livny J."/>
            <person name="Vlamakis H."/>
            <person name="Clish C."/>
            <person name="Bullock K."/>
            <person name="Deik A."/>
            <person name="Scott J."/>
            <person name="Pierce K.A."/>
            <person name="Xavier R.J."/>
            <person name="Alm E.J."/>
        </authorList>
    </citation>
    <scope>NUCLEOTIDE SEQUENCE [LARGE SCALE GENOMIC DNA]</scope>
    <source>
        <strain evidence="4 5">BIOML-A1</strain>
    </source>
</reference>
<feature type="domain" description="Double zinc ribbon" evidence="3">
    <location>
        <begin position="12"/>
        <end position="44"/>
    </location>
</feature>
<dbReference type="InterPro" id="IPR051910">
    <property type="entry name" value="ComF/GntX_DNA_util-trans"/>
</dbReference>
<dbReference type="InterPro" id="IPR044005">
    <property type="entry name" value="DZR_2"/>
</dbReference>
<evidence type="ECO:0000256" key="1">
    <source>
        <dbReference type="ARBA" id="ARBA00008007"/>
    </source>
</evidence>
<gene>
    <name evidence="4" type="ORF">F2Y07_04750</name>
</gene>
<evidence type="ECO:0000259" key="3">
    <source>
        <dbReference type="Pfam" id="PF18912"/>
    </source>
</evidence>
<dbReference type="SUPFAM" id="SSF53271">
    <property type="entry name" value="PRTase-like"/>
    <property type="match status" value="1"/>
</dbReference>
<dbReference type="Pfam" id="PF00156">
    <property type="entry name" value="Pribosyltran"/>
    <property type="match status" value="1"/>
</dbReference>
<dbReference type="CDD" id="cd06223">
    <property type="entry name" value="PRTases_typeI"/>
    <property type="match status" value="1"/>
</dbReference>
<proteinExistence type="inferred from homology"/>
<sequence>MSILNDLVRDVASLLFPPRCAVCGEPLTRGERTVCTLCRATAPLTGYWREADNPVVRRCWGMVPVCQASGFLFFVRASGWRWLIHGFKYRGAWRTAREMGAWYGRYLRESGLYDDVEVVVPLPLHPFKRCRRGYNQSEYIAEGIAAQLGVEVDRRSVSRVRNTASQALKPRRERAGNVEDAFAVCRPERLAGRHVLLVDDVMTTGSTLLSCASAILRDAPGCRISIAALAVSQRELGVKE</sequence>
<dbReference type="AlphaFoldDB" id="A0A5B3GSQ5"/>
<protein>
    <submittedName>
        <fullName evidence="4">ComF family protein</fullName>
    </submittedName>
</protein>
<comment type="similarity">
    <text evidence="1">Belongs to the ComF/GntX family.</text>
</comment>
<evidence type="ECO:0000313" key="5">
    <source>
        <dbReference type="Proteomes" id="UP000322658"/>
    </source>
</evidence>
<dbReference type="Pfam" id="PF18912">
    <property type="entry name" value="DZR_2"/>
    <property type="match status" value="1"/>
</dbReference>
<accession>A0A5B3GSQ5</accession>
<dbReference type="RefSeq" id="WP_022061689.1">
    <property type="nucleotide sequence ID" value="NZ_CAUENT010000003.1"/>
</dbReference>